<dbReference type="CDD" id="cd01992">
    <property type="entry name" value="TilS_N"/>
    <property type="match status" value="1"/>
</dbReference>
<dbReference type="GO" id="GO:0005524">
    <property type="term" value="F:ATP binding"/>
    <property type="evidence" value="ECO:0007669"/>
    <property type="project" value="UniProtKB-KW"/>
</dbReference>
<dbReference type="Pfam" id="PF01171">
    <property type="entry name" value="ATP_bind_3"/>
    <property type="match status" value="1"/>
</dbReference>
<comment type="similarity">
    <text evidence="8">Belongs to the tRNA(Ile)-lysidine synthase family.</text>
</comment>
<dbReference type="GO" id="GO:0006400">
    <property type="term" value="P:tRNA modification"/>
    <property type="evidence" value="ECO:0007669"/>
    <property type="project" value="UniProtKB-UniRule"/>
</dbReference>
<evidence type="ECO:0000256" key="1">
    <source>
        <dbReference type="ARBA" id="ARBA00004496"/>
    </source>
</evidence>
<accession>A0A837R4I0</accession>
<proteinExistence type="inferred from homology"/>
<name>A0A837R4I0_LACPE</name>
<dbReference type="InterPro" id="IPR014729">
    <property type="entry name" value="Rossmann-like_a/b/a_fold"/>
</dbReference>
<dbReference type="EC" id="6.3.4.19" evidence="8"/>
<dbReference type="AlphaFoldDB" id="A0A837R4I0"/>
<dbReference type="SUPFAM" id="SSF52402">
    <property type="entry name" value="Adenine nucleotide alpha hydrolases-like"/>
    <property type="match status" value="1"/>
</dbReference>
<dbReference type="NCBIfam" id="TIGR02432">
    <property type="entry name" value="lysidine_TilS_N"/>
    <property type="match status" value="1"/>
</dbReference>
<comment type="function">
    <text evidence="8">Ligates lysine onto the cytidine present at position 34 of the AUA codon-specific tRNA(Ile) that contains the anticodon CAU, in an ATP-dependent manner. Cytidine is converted to lysidine, thus changing the amino acid specificity of the tRNA from methionine to isoleucine.</text>
</comment>
<dbReference type="InterPro" id="IPR012094">
    <property type="entry name" value="tRNA_Ile_lys_synt"/>
</dbReference>
<dbReference type="HAMAP" id="MF_01161">
    <property type="entry name" value="tRNA_Ile_lys_synt"/>
    <property type="match status" value="1"/>
</dbReference>
<dbReference type="Gene3D" id="3.40.50.620">
    <property type="entry name" value="HUPs"/>
    <property type="match status" value="1"/>
</dbReference>
<evidence type="ECO:0000256" key="8">
    <source>
        <dbReference type="HAMAP-Rule" id="MF_01161"/>
    </source>
</evidence>
<dbReference type="PANTHER" id="PTHR43033">
    <property type="entry name" value="TRNA(ILE)-LYSIDINE SYNTHASE-RELATED"/>
    <property type="match status" value="1"/>
</dbReference>
<dbReference type="SMART" id="SM00977">
    <property type="entry name" value="TilS_C"/>
    <property type="match status" value="1"/>
</dbReference>
<dbReference type="RefSeq" id="WP_050337693.1">
    <property type="nucleotide sequence ID" value="NZ_AZCU01000027.1"/>
</dbReference>
<dbReference type="InterPro" id="IPR012795">
    <property type="entry name" value="tRNA_Ile_lys_synt_N"/>
</dbReference>
<dbReference type="Proteomes" id="UP000051020">
    <property type="component" value="Unassembled WGS sequence"/>
</dbReference>
<evidence type="ECO:0000256" key="7">
    <source>
        <dbReference type="ARBA" id="ARBA00048539"/>
    </source>
</evidence>
<keyword evidence="2 8" id="KW-0963">Cytoplasm</keyword>
<comment type="caution">
    <text evidence="8">Lacks conserved residue(s) required for the propagation of feature annotation.</text>
</comment>
<dbReference type="GeneID" id="49392879"/>
<evidence type="ECO:0000259" key="9">
    <source>
        <dbReference type="SMART" id="SM00977"/>
    </source>
</evidence>
<reference evidence="10 11" key="1">
    <citation type="journal article" date="2015" name="Genome Announc.">
        <title>Expanding the biotechnology potential of lactobacilli through comparative genomics of 213 strains and associated genera.</title>
        <authorList>
            <person name="Sun Z."/>
            <person name="Harris H.M."/>
            <person name="McCann A."/>
            <person name="Guo C."/>
            <person name="Argimon S."/>
            <person name="Zhang W."/>
            <person name="Yang X."/>
            <person name="Jeffery I.B."/>
            <person name="Cooney J.C."/>
            <person name="Kagawa T.F."/>
            <person name="Liu W."/>
            <person name="Song Y."/>
            <person name="Salvetti E."/>
            <person name="Wrobel A."/>
            <person name="Rasinkangas P."/>
            <person name="Parkhill J."/>
            <person name="Rea M.C."/>
            <person name="O'Sullivan O."/>
            <person name="Ritari J."/>
            <person name="Douillard F.P."/>
            <person name="Paul Ross R."/>
            <person name="Yang R."/>
            <person name="Briner A.E."/>
            <person name="Felis G.E."/>
            <person name="de Vos W.M."/>
            <person name="Barrangou R."/>
            <person name="Klaenhammer T.R."/>
            <person name="Caufield P.W."/>
            <person name="Cui Y."/>
            <person name="Zhang H."/>
            <person name="O'Toole P.W."/>
        </authorList>
    </citation>
    <scope>NUCLEOTIDE SEQUENCE [LARGE SCALE GENOMIC DNA]</scope>
    <source>
        <strain evidence="10 11">DSM 20314</strain>
    </source>
</reference>
<dbReference type="NCBIfam" id="TIGR02433">
    <property type="entry name" value="lysidine_TilS_C"/>
    <property type="match status" value="1"/>
</dbReference>
<sequence>MTPIQKFNRRLAAAGVLSPQVTVVVAVSTGVDSMVLLRLLQQLPVTERPQLVVAHVNHHLRAQSQTEAAYLQRYCQEHRLDLKLADWQATDHPEHGVEAAGRQFRYRFFTKVMQATGAKAVLTAHHANDQVETYLMKLARGGDIAQLTGIADSRPFAGGQLVRPLLDWSKAELRDYAAQHDVTYFEDATNQDVQLTRNRIRQRVVPELMTVNPRLLNHIADYQQQLADLLAAKQQMVATLLPTVMTKTGGLIVSQWQRVPDQWQLPVFKAWLTERTGSLVSELKLKPLVAWARPSSSASRTVAVNASWELQRSADIIEAVPIKKRGKKLMPQEKIMVDLNQWQKITTTQTVGIFTQAPTATSQPFWLTTADWPLVWRPWQSGDRVALKGGGHQTVRRLLINQKVPAEQRDQVQVLVNAQGEVLWVVGHKYSYRTTGTQTVFLALKHKS</sequence>
<comment type="subcellular location">
    <subcellularLocation>
        <location evidence="1 8">Cytoplasm</location>
    </subcellularLocation>
</comment>
<dbReference type="GO" id="GO:0032267">
    <property type="term" value="F:tRNA(Ile)-lysidine synthase activity"/>
    <property type="evidence" value="ECO:0007669"/>
    <property type="project" value="UniProtKB-EC"/>
</dbReference>
<dbReference type="EMBL" id="AZCU01000027">
    <property type="protein sequence ID" value="KRK22083.1"/>
    <property type="molecule type" value="Genomic_DNA"/>
</dbReference>
<organism evidence="10 11">
    <name type="scientific">Lactiplantibacillus pentosus DSM 20314</name>
    <dbReference type="NCBI Taxonomy" id="1423791"/>
    <lineage>
        <taxon>Bacteria</taxon>
        <taxon>Bacillati</taxon>
        <taxon>Bacillota</taxon>
        <taxon>Bacilli</taxon>
        <taxon>Lactobacillales</taxon>
        <taxon>Lactobacillaceae</taxon>
        <taxon>Lactiplantibacillus</taxon>
    </lineage>
</organism>
<comment type="catalytic activity">
    <reaction evidence="7 8">
        <text>cytidine(34) in tRNA(Ile2) + L-lysine + ATP = lysidine(34) in tRNA(Ile2) + AMP + diphosphate + H(+)</text>
        <dbReference type="Rhea" id="RHEA:43744"/>
        <dbReference type="Rhea" id="RHEA-COMP:10625"/>
        <dbReference type="Rhea" id="RHEA-COMP:10670"/>
        <dbReference type="ChEBI" id="CHEBI:15378"/>
        <dbReference type="ChEBI" id="CHEBI:30616"/>
        <dbReference type="ChEBI" id="CHEBI:32551"/>
        <dbReference type="ChEBI" id="CHEBI:33019"/>
        <dbReference type="ChEBI" id="CHEBI:82748"/>
        <dbReference type="ChEBI" id="CHEBI:83665"/>
        <dbReference type="ChEBI" id="CHEBI:456215"/>
        <dbReference type="EC" id="6.3.4.19"/>
    </reaction>
</comment>
<keyword evidence="3 8" id="KW-0436">Ligase</keyword>
<evidence type="ECO:0000256" key="6">
    <source>
        <dbReference type="ARBA" id="ARBA00022840"/>
    </source>
</evidence>
<evidence type="ECO:0000256" key="5">
    <source>
        <dbReference type="ARBA" id="ARBA00022741"/>
    </source>
</evidence>
<evidence type="ECO:0000313" key="11">
    <source>
        <dbReference type="Proteomes" id="UP000051020"/>
    </source>
</evidence>
<dbReference type="SUPFAM" id="SSF56037">
    <property type="entry name" value="PheT/TilS domain"/>
    <property type="match status" value="1"/>
</dbReference>
<dbReference type="Pfam" id="PF11734">
    <property type="entry name" value="TilS_C"/>
    <property type="match status" value="1"/>
</dbReference>
<comment type="caution">
    <text evidence="10">The sequence shown here is derived from an EMBL/GenBank/DDBJ whole genome shotgun (WGS) entry which is preliminary data.</text>
</comment>
<gene>
    <name evidence="8" type="primary">tilS</name>
    <name evidence="10" type="ORF">FD24_GL001951</name>
</gene>
<dbReference type="PANTHER" id="PTHR43033:SF1">
    <property type="entry name" value="TRNA(ILE)-LYSIDINE SYNTHASE-RELATED"/>
    <property type="match status" value="1"/>
</dbReference>
<feature type="domain" description="Lysidine-tRNA(Ile) synthetase C-terminal" evidence="9">
    <location>
        <begin position="374"/>
        <end position="444"/>
    </location>
</feature>
<keyword evidence="4 8" id="KW-0819">tRNA processing</keyword>
<dbReference type="InterPro" id="IPR011063">
    <property type="entry name" value="TilS/TtcA_N"/>
</dbReference>
<keyword evidence="5" id="KW-0547">Nucleotide-binding</keyword>
<dbReference type="InterPro" id="IPR012796">
    <property type="entry name" value="Lysidine-tRNA-synth_C"/>
</dbReference>
<evidence type="ECO:0000313" key="10">
    <source>
        <dbReference type="EMBL" id="KRK22083.1"/>
    </source>
</evidence>
<evidence type="ECO:0000256" key="3">
    <source>
        <dbReference type="ARBA" id="ARBA00022598"/>
    </source>
</evidence>
<evidence type="ECO:0000256" key="2">
    <source>
        <dbReference type="ARBA" id="ARBA00022490"/>
    </source>
</evidence>
<protein>
    <recommendedName>
        <fullName evidence="8">tRNA(Ile)-lysidine synthase</fullName>
        <ecNumber evidence="8">6.3.4.19</ecNumber>
    </recommendedName>
    <alternativeName>
        <fullName evidence="8">tRNA(Ile)-2-lysyl-cytidine synthase</fullName>
    </alternativeName>
    <alternativeName>
        <fullName evidence="8">tRNA(Ile)-lysidine synthetase</fullName>
    </alternativeName>
</protein>
<dbReference type="GO" id="GO:0005737">
    <property type="term" value="C:cytoplasm"/>
    <property type="evidence" value="ECO:0007669"/>
    <property type="project" value="UniProtKB-SubCell"/>
</dbReference>
<evidence type="ECO:0000256" key="4">
    <source>
        <dbReference type="ARBA" id="ARBA00022694"/>
    </source>
</evidence>
<keyword evidence="6" id="KW-0067">ATP-binding</keyword>